<gene>
    <name evidence="1" type="ORF">SAMN04488002_2662</name>
</gene>
<evidence type="ECO:0008006" key="3">
    <source>
        <dbReference type="Google" id="ProtNLM"/>
    </source>
</evidence>
<keyword evidence="2" id="KW-1185">Reference proteome</keyword>
<accession>A0A1I6H8G7</accession>
<dbReference type="Proteomes" id="UP000199658">
    <property type="component" value="Unassembled WGS sequence"/>
</dbReference>
<name>A0A1I6H8G7_9RHOB</name>
<protein>
    <recommendedName>
        <fullName evidence="3">T4 bacteriophage base plate protein</fullName>
    </recommendedName>
</protein>
<sequence>MPDRAPITLAVGFPTADPRALTGRVELALADAMRLPTRPERVTGVLGALFSTIGGLPVTRDLVERLATGARAWCLTRAALTFLPGQRWYQASCTSCGEVFDLSLSLADTPRSDIPDAFPVVEVETSLGPRRFEVPNGTTERALAHAAPHDAPQVLAASCGLDSEAPAQAALFNPSDLKLIDNQLDAATPDITETVTSTCPTCDAETEVRLDPLTFAFPDAGRLLRQVHLLAKTYHWAEDAILDMPSARRKAYAGLIAEAAGR</sequence>
<reference evidence="2" key="1">
    <citation type="submission" date="2016-10" db="EMBL/GenBank/DDBJ databases">
        <authorList>
            <person name="Varghese N."/>
            <person name="Submissions S."/>
        </authorList>
    </citation>
    <scope>NUCLEOTIDE SEQUENCE [LARGE SCALE GENOMIC DNA]</scope>
    <source>
        <strain evidence="2">DSM 26921</strain>
    </source>
</reference>
<organism evidence="1 2">
    <name type="scientific">Litoreibacter janthinus</name>
    <dbReference type="NCBI Taxonomy" id="670154"/>
    <lineage>
        <taxon>Bacteria</taxon>
        <taxon>Pseudomonadati</taxon>
        <taxon>Pseudomonadota</taxon>
        <taxon>Alphaproteobacteria</taxon>
        <taxon>Rhodobacterales</taxon>
        <taxon>Roseobacteraceae</taxon>
        <taxon>Litoreibacter</taxon>
    </lineage>
</organism>
<evidence type="ECO:0000313" key="2">
    <source>
        <dbReference type="Proteomes" id="UP000199658"/>
    </source>
</evidence>
<evidence type="ECO:0000313" key="1">
    <source>
        <dbReference type="EMBL" id="SFR50668.1"/>
    </source>
</evidence>
<dbReference type="STRING" id="670154.SAMN04488002_2662"/>
<dbReference type="RefSeq" id="WP_090217604.1">
    <property type="nucleotide sequence ID" value="NZ_FOYO01000001.1"/>
</dbReference>
<dbReference type="OrthoDB" id="283948at2"/>
<dbReference type="AlphaFoldDB" id="A0A1I6H8G7"/>
<dbReference type="EMBL" id="FOYO01000001">
    <property type="protein sequence ID" value="SFR50668.1"/>
    <property type="molecule type" value="Genomic_DNA"/>
</dbReference>
<proteinExistence type="predicted"/>